<feature type="region of interest" description="Disordered" evidence="1">
    <location>
        <begin position="319"/>
        <end position="351"/>
    </location>
</feature>
<feature type="region of interest" description="Disordered" evidence="1">
    <location>
        <begin position="1021"/>
        <end position="1333"/>
    </location>
</feature>
<sequence>MRRVTVRRRAPDSHFLSPTPYYRDTPFIEHANRRYTPYNVEWQTGSAYRVNARSSPRPENSSRREHHSDVPPLTGALASPFAYAHDTTNGVSATRALRAITPVAHERVDDVGGQRRARTPEQRRLSSTSISRTADTEAEGASDVTATPPDLPTDVHHDVRPNVHRSIGSDIRREVGSDVHRNVGSDVHRNVGSDVHRDVEIEVPRVVKTFLHHNIEDIARRDVEASICKNAGDNVVPNVDTDGLSNVETGVPHDGTEDVKQANIAVPHIGPSNVQPNGAAEPRGHVTVLVRDDGGANIASNLENDPPHVHRTHVHRAAPPPSIQAYHGSQDIHGGGGPDDLPSYAANPPASRDLLANTNAYHNGFAHPYHHSVGPHPPYNPPPETRPYARYDDSLDVRPHSGASAHPHGGESVHYHGAPHREHEQADVFSKVSANRLRNLGISVEYFICPIILRNKCLNDQDDVRRNGPQDDRQNVVQDVGLNIHVAGGFAIAHAQDKRVNGFPSVLGVVPLAASPGGPSRLSDQHDEGVALADHMEDLDDVPDDSELDADPDADPDLDLDPDLDGPRAAGRISNDNKQILRDAFEQMYEKIKEVSAITGQAKSQVLDQFFSATHTRVHLKNNLWNIYSAYFVANMEQEIALLPNAELVLQEAPFRNSRIVRKACYDAFKRRHGAKASTILNKFRSLEEMDEGQDQTVAQRRMEFRKKHAKLQEMMDSFQAIYGFSGVYALLGNVANSDAGLAEVYETQDALGFFKSICRTDKNGVLSHFKAHVYNKVSLDNVALAHGDKDPVSPDASGSLPQKAGVGRKQVAKSSNTQAAKGRSSKAKNHDADIDGDGGSDNDNGANALKSKKTAKPTDDDDNGSDDDDIAIIKDRPKYIIKRFRRMLSMLNAGHIISESMFPWKKLLRNFAEGGVVIRNWPEEIPLPPLPKGAKPLTKSDAKPYSRGIAGMPSALQEIFIHALRDPDFPLHFERYSGPESDLLRSRVPVINGAPPASTSQYKVGRRVFVNGTVDREGVPRLTDALESDQKKTGSGKLKSKGERESSSTEKVATSAPKAGPAPASSSYDTRSRTSLSTSRRRHVEVVIPTTPNKRPPRGPPSPSEVHAVESSASSEDEYIPSDSAARPPQGTKRKARHASITLLSSDSGSDSLPAAPFSQRPAANQKGKARADDVGRRTPTPPPSKPHPKSDISEPCPQHPTPASPLRGAVDAHKAKQRRLDLESTATRDAQPSTTHMIPARGLNVPQGSSSGPSVVTYVGGDQHAMDVDDASRRPSTASIGAEPSQQGYIPQPSDAQLQGDNMPYDRNPSGAGPPPLVTRSTNGGGADNLGQGIAAAHAQLRRDPGELTQGVHGQGAMFHDEEHAAVLPPPNAVYGHYNPGNQYPYGYHYADAAPARYPPGMYPPGPYPYQPSNMYSYPGPAGYSGGFVQQPPPRGDPRYMPSQQGVAHPTSPVMYHPPAPGYSNVPPAGAVHRPPAPSSPSWRGPPRHAQMGPAPTPPLGMATPGQPPNAGPGDVGTREPRGMARVP</sequence>
<feature type="region of interest" description="Disordered" evidence="1">
    <location>
        <begin position="49"/>
        <end position="71"/>
    </location>
</feature>
<feature type="compositionally biased region" description="Basic and acidic residues" evidence="1">
    <location>
        <begin position="108"/>
        <end position="124"/>
    </location>
</feature>
<proteinExistence type="predicted"/>
<feature type="compositionally biased region" description="Low complexity" evidence="1">
    <location>
        <begin position="1105"/>
        <end position="1115"/>
    </location>
</feature>
<dbReference type="OrthoDB" id="2758439at2759"/>
<feature type="compositionally biased region" description="Basic and acidic residues" evidence="1">
    <location>
        <begin position="60"/>
        <end position="69"/>
    </location>
</feature>
<evidence type="ECO:0000313" key="2">
    <source>
        <dbReference type="EMBL" id="OJT12713.1"/>
    </source>
</evidence>
<feature type="compositionally biased region" description="Pro residues" evidence="1">
    <location>
        <begin position="375"/>
        <end position="385"/>
    </location>
</feature>
<protein>
    <submittedName>
        <fullName evidence="2">Uncharacterized protein</fullName>
    </submittedName>
</protein>
<feature type="region of interest" description="Disordered" evidence="1">
    <location>
        <begin position="108"/>
        <end position="161"/>
    </location>
</feature>
<feature type="region of interest" description="Disordered" evidence="1">
    <location>
        <begin position="789"/>
        <end position="870"/>
    </location>
</feature>
<feature type="compositionally biased region" description="Low complexity" evidence="1">
    <location>
        <begin position="1144"/>
        <end position="1154"/>
    </location>
</feature>
<feature type="compositionally biased region" description="Basic and acidic residues" evidence="1">
    <location>
        <begin position="387"/>
        <end position="399"/>
    </location>
</feature>
<name>A0A1M2VYS1_TRAPU</name>
<accession>A0A1M2VYS1</accession>
<gene>
    <name evidence="2" type="ORF">TRAPUB_10741</name>
</gene>
<feature type="region of interest" description="Disordered" evidence="1">
    <location>
        <begin position="539"/>
        <end position="575"/>
    </location>
</feature>
<dbReference type="OMA" id="QEAPFRN"/>
<dbReference type="STRING" id="154538.A0A1M2VYS1"/>
<evidence type="ECO:0000313" key="3">
    <source>
        <dbReference type="Proteomes" id="UP000184267"/>
    </source>
</evidence>
<feature type="compositionally biased region" description="Acidic residues" evidence="1">
    <location>
        <begin position="539"/>
        <end position="564"/>
    </location>
</feature>
<feature type="compositionally biased region" description="Polar residues" evidence="1">
    <location>
        <begin position="1276"/>
        <end position="1302"/>
    </location>
</feature>
<dbReference type="EMBL" id="MNAD01000453">
    <property type="protein sequence ID" value="OJT12713.1"/>
    <property type="molecule type" value="Genomic_DNA"/>
</dbReference>
<feature type="region of interest" description="Disordered" evidence="1">
    <location>
        <begin position="1432"/>
        <end position="1530"/>
    </location>
</feature>
<feature type="compositionally biased region" description="Basic and acidic residues" evidence="1">
    <location>
        <begin position="1519"/>
        <end position="1530"/>
    </location>
</feature>
<feature type="compositionally biased region" description="Acidic residues" evidence="1">
    <location>
        <begin position="860"/>
        <end position="870"/>
    </location>
</feature>
<feature type="compositionally biased region" description="Low complexity" evidence="1">
    <location>
        <begin position="1247"/>
        <end position="1258"/>
    </location>
</feature>
<feature type="compositionally biased region" description="Basic and acidic residues" evidence="1">
    <location>
        <begin position="408"/>
        <end position="422"/>
    </location>
</feature>
<organism evidence="2 3">
    <name type="scientific">Trametes pubescens</name>
    <name type="common">White-rot fungus</name>
    <dbReference type="NCBI Taxonomy" id="154538"/>
    <lineage>
        <taxon>Eukaryota</taxon>
        <taxon>Fungi</taxon>
        <taxon>Dikarya</taxon>
        <taxon>Basidiomycota</taxon>
        <taxon>Agaricomycotina</taxon>
        <taxon>Agaricomycetes</taxon>
        <taxon>Polyporales</taxon>
        <taxon>Polyporaceae</taxon>
        <taxon>Trametes</taxon>
    </lineage>
</organism>
<feature type="region of interest" description="Disordered" evidence="1">
    <location>
        <begin position="367"/>
        <end position="422"/>
    </location>
</feature>
<reference evidence="2 3" key="1">
    <citation type="submission" date="2016-10" db="EMBL/GenBank/DDBJ databases">
        <title>Genome sequence of the basidiomycete white-rot fungus Trametes pubescens.</title>
        <authorList>
            <person name="Makela M.R."/>
            <person name="Granchi Z."/>
            <person name="Peng M."/>
            <person name="De Vries R.P."/>
            <person name="Grigoriev I."/>
            <person name="Riley R."/>
            <person name="Hilden K."/>
        </authorList>
    </citation>
    <scope>NUCLEOTIDE SEQUENCE [LARGE SCALE GENOMIC DNA]</scope>
    <source>
        <strain evidence="2 3">FBCC735</strain>
    </source>
</reference>
<dbReference type="Proteomes" id="UP000184267">
    <property type="component" value="Unassembled WGS sequence"/>
</dbReference>
<comment type="caution">
    <text evidence="2">The sequence shown here is derived from an EMBL/GenBank/DDBJ whole genome shotgun (WGS) entry which is preliminary data.</text>
</comment>
<feature type="compositionally biased region" description="Basic and acidic residues" evidence="1">
    <location>
        <begin position="1212"/>
        <end position="1224"/>
    </location>
</feature>
<feature type="compositionally biased region" description="Low complexity" evidence="1">
    <location>
        <begin position="1056"/>
        <end position="1079"/>
    </location>
</feature>
<feature type="compositionally biased region" description="Basic and acidic residues" evidence="1">
    <location>
        <begin position="1266"/>
        <end position="1275"/>
    </location>
</feature>
<evidence type="ECO:0000256" key="1">
    <source>
        <dbReference type="SAM" id="MobiDB-lite"/>
    </source>
</evidence>
<feature type="compositionally biased region" description="Polar residues" evidence="1">
    <location>
        <begin position="1226"/>
        <end position="1238"/>
    </location>
</feature>
<keyword evidence="3" id="KW-1185">Reference proteome</keyword>